<accession>A0ACC6VH07</accession>
<dbReference type="Proteomes" id="UP001589559">
    <property type="component" value="Unassembled WGS sequence"/>
</dbReference>
<dbReference type="EMBL" id="JBHMAK010000001">
    <property type="protein sequence ID" value="MFB9810427.1"/>
    <property type="molecule type" value="Genomic_DNA"/>
</dbReference>
<organism evidence="1 2">
    <name type="scientific">Haloarcula sebkhae</name>
    <dbReference type="NCBI Taxonomy" id="932660"/>
    <lineage>
        <taxon>Archaea</taxon>
        <taxon>Methanobacteriati</taxon>
        <taxon>Methanobacteriota</taxon>
        <taxon>Stenosarchaea group</taxon>
        <taxon>Halobacteria</taxon>
        <taxon>Halobacteriales</taxon>
        <taxon>Haloarculaceae</taxon>
        <taxon>Haloarcula</taxon>
    </lineage>
</organism>
<evidence type="ECO:0000313" key="2">
    <source>
        <dbReference type="Proteomes" id="UP001589559"/>
    </source>
</evidence>
<proteinExistence type="predicted"/>
<protein>
    <submittedName>
        <fullName evidence="1">Uncharacterized protein</fullName>
    </submittedName>
</protein>
<evidence type="ECO:0000313" key="1">
    <source>
        <dbReference type="EMBL" id="MFB9810427.1"/>
    </source>
</evidence>
<sequence length="56" mass="6287">MTRVQIPLRAFLSNPTPQRGVSSPSDGEFEEKGICITQTRAQRAFARVQIPLRAFL</sequence>
<name>A0ACC6VH07_9EURY</name>
<keyword evidence="2" id="KW-1185">Reference proteome</keyword>
<reference evidence="1" key="1">
    <citation type="submission" date="2024-09" db="EMBL/GenBank/DDBJ databases">
        <authorList>
            <person name="Sun Q."/>
            <person name="Mori K."/>
        </authorList>
    </citation>
    <scope>NUCLEOTIDE SEQUENCE</scope>
    <source>
        <strain evidence="1">JCM 19018</strain>
    </source>
</reference>
<comment type="caution">
    <text evidence="1">The sequence shown here is derived from an EMBL/GenBank/DDBJ whole genome shotgun (WGS) entry which is preliminary data.</text>
</comment>
<gene>
    <name evidence="1" type="ORF">ACFFN7_03470</name>
</gene>